<organism evidence="2 3">
    <name type="scientific">Trichobilharzia regenti</name>
    <name type="common">Nasal bird schistosome</name>
    <dbReference type="NCBI Taxonomy" id="157069"/>
    <lineage>
        <taxon>Eukaryota</taxon>
        <taxon>Metazoa</taxon>
        <taxon>Spiralia</taxon>
        <taxon>Lophotrochozoa</taxon>
        <taxon>Platyhelminthes</taxon>
        <taxon>Trematoda</taxon>
        <taxon>Digenea</taxon>
        <taxon>Strigeidida</taxon>
        <taxon>Schistosomatoidea</taxon>
        <taxon>Schistosomatidae</taxon>
        <taxon>Trichobilharzia</taxon>
    </lineage>
</organism>
<feature type="compositionally biased region" description="Polar residues" evidence="1">
    <location>
        <begin position="1"/>
        <end position="11"/>
    </location>
</feature>
<evidence type="ECO:0000256" key="1">
    <source>
        <dbReference type="SAM" id="MobiDB-lite"/>
    </source>
</evidence>
<proteinExistence type="predicted"/>
<feature type="compositionally biased region" description="Polar residues" evidence="1">
    <location>
        <begin position="48"/>
        <end position="57"/>
    </location>
</feature>
<feature type="compositionally biased region" description="Polar residues" evidence="1">
    <location>
        <begin position="22"/>
        <end position="38"/>
    </location>
</feature>
<name>A0AA85KA45_TRIRE</name>
<reference evidence="3" key="2">
    <citation type="submission" date="2023-11" db="UniProtKB">
        <authorList>
            <consortium name="WormBaseParasite"/>
        </authorList>
    </citation>
    <scope>IDENTIFICATION</scope>
</reference>
<feature type="region of interest" description="Disordered" evidence="1">
    <location>
        <begin position="126"/>
        <end position="148"/>
    </location>
</feature>
<keyword evidence="2" id="KW-1185">Reference proteome</keyword>
<dbReference type="WBParaSite" id="TREG1_74240.1">
    <property type="protein sequence ID" value="TREG1_74240.1"/>
    <property type="gene ID" value="TREG1_74240"/>
</dbReference>
<sequence>MRSNNLVTSFSFDLPNKDREQQQTPSAETSIQQTTQQPRLPMELGTDLDTSTPVNKASSKDVKIARTSASCSKKFPPKRSNLTTMNKFRRVETNDGEEYFVFNRHAESKNINKPSLVTKNPSRNISMSGGFPHAPPYSPRTYSTLSMG</sequence>
<dbReference type="Proteomes" id="UP000050795">
    <property type="component" value="Unassembled WGS sequence"/>
</dbReference>
<accession>A0AA85KA45</accession>
<evidence type="ECO:0000313" key="2">
    <source>
        <dbReference type="Proteomes" id="UP000050795"/>
    </source>
</evidence>
<feature type="region of interest" description="Disordered" evidence="1">
    <location>
        <begin position="1"/>
        <end position="61"/>
    </location>
</feature>
<dbReference type="AlphaFoldDB" id="A0AA85KA45"/>
<reference evidence="2" key="1">
    <citation type="submission" date="2022-06" db="EMBL/GenBank/DDBJ databases">
        <authorList>
            <person name="Berger JAMES D."/>
            <person name="Berger JAMES D."/>
        </authorList>
    </citation>
    <scope>NUCLEOTIDE SEQUENCE [LARGE SCALE GENOMIC DNA]</scope>
</reference>
<evidence type="ECO:0000313" key="3">
    <source>
        <dbReference type="WBParaSite" id="TREG1_74240.1"/>
    </source>
</evidence>
<protein>
    <submittedName>
        <fullName evidence="3">Uncharacterized protein</fullName>
    </submittedName>
</protein>